<dbReference type="OrthoDB" id="3467309at2"/>
<protein>
    <submittedName>
        <fullName evidence="1">Uncharacterized protein</fullName>
    </submittedName>
</protein>
<evidence type="ECO:0000313" key="1">
    <source>
        <dbReference type="EMBL" id="REK84461.1"/>
    </source>
</evidence>
<comment type="caution">
    <text evidence="1">The sequence shown here is derived from an EMBL/GenBank/DDBJ whole genome shotgun (WGS) entry which is preliminary data.</text>
</comment>
<dbReference type="EMBL" id="QUAC01000484">
    <property type="protein sequence ID" value="REK84461.1"/>
    <property type="molecule type" value="Genomic_DNA"/>
</dbReference>
<name>A0A371PQK3_STRIH</name>
<evidence type="ECO:0000313" key="2">
    <source>
        <dbReference type="Proteomes" id="UP000262477"/>
    </source>
</evidence>
<dbReference type="AlphaFoldDB" id="A0A371PQK3"/>
<organism evidence="1 2">
    <name type="scientific">Streptomyces inhibens</name>
    <dbReference type="NCBI Taxonomy" id="2293571"/>
    <lineage>
        <taxon>Bacteria</taxon>
        <taxon>Bacillati</taxon>
        <taxon>Actinomycetota</taxon>
        <taxon>Actinomycetes</taxon>
        <taxon>Kitasatosporales</taxon>
        <taxon>Streptomycetaceae</taxon>
        <taxon>Streptomyces</taxon>
    </lineage>
</organism>
<dbReference type="RefSeq" id="WP_128512568.1">
    <property type="nucleotide sequence ID" value="NZ_QUAC01000484.1"/>
</dbReference>
<dbReference type="Proteomes" id="UP000262477">
    <property type="component" value="Unassembled WGS sequence"/>
</dbReference>
<reference evidence="1 2" key="1">
    <citation type="submission" date="2018-08" db="EMBL/GenBank/DDBJ databases">
        <title>Streptomyces NEAU-D10 sp. nov., a novel Actinomycete isolated from soil.</title>
        <authorList>
            <person name="Jin L."/>
        </authorList>
    </citation>
    <scope>NUCLEOTIDE SEQUENCE [LARGE SCALE GENOMIC DNA]</scope>
    <source>
        <strain evidence="1 2">NEAU-D10</strain>
    </source>
</reference>
<proteinExistence type="predicted"/>
<keyword evidence="2" id="KW-1185">Reference proteome</keyword>
<gene>
    <name evidence="1" type="ORF">DY245_43190</name>
</gene>
<accession>A0A371PQK3</accession>
<sequence length="230" mass="25429">MARRDEYDEVQAARRLKVPVTTWRWARRIGLVPEPDVSAWQWSRAAVEALDAGAVRAAEPRELVSPWEAGNRLAQALGTPNEADQVPAVSGYAVERLIALGLLLDLSRDHKYPKLNPAQVAELSTRADLPEILARETPLGPEQAADRLGVRRVDFEWMRRLGWIEPVSYSRVQFGATKAGAAHVPRFSTGHIDDLPQQHPDIDWPALRTLGKGQHSPLAALCTGRETASS</sequence>